<keyword evidence="3 6" id="KW-0812">Transmembrane</keyword>
<evidence type="ECO:0000256" key="3">
    <source>
        <dbReference type="ARBA" id="ARBA00022692"/>
    </source>
</evidence>
<dbReference type="Pfam" id="PF06081">
    <property type="entry name" value="ArAE_1"/>
    <property type="match status" value="1"/>
</dbReference>
<feature type="transmembrane region" description="Helical" evidence="6">
    <location>
        <begin position="77"/>
        <end position="104"/>
    </location>
</feature>
<evidence type="ECO:0000256" key="4">
    <source>
        <dbReference type="ARBA" id="ARBA00022989"/>
    </source>
</evidence>
<dbReference type="PANTHER" id="PTHR40064">
    <property type="entry name" value="MEMBRANE PROTEIN-RELATED"/>
    <property type="match status" value="1"/>
</dbReference>
<evidence type="ECO:0000313" key="8">
    <source>
        <dbReference type="Proteomes" id="UP001232973"/>
    </source>
</evidence>
<sequence length="358" mass="39585">MRGLLYNRLPTAVRPFVPKVGGRILKTGIAITLSVATARLLHLQSPQFAGIVSVLAVQPTVYRSVRQGIQQVISASIGAAAGILCLSTVGHSALVIGLAALVMMGLHARWQWTSSLLVAVVIAINTIGSTGPSFVHDGVNQFALVLVGVGFGTLINLLVKPAHDSRSEQLLASCERQVWRLLRGVQRDLERGMTTPYAQFRKEIDHVRAALEEGKRVAGYVKEDHTIRIMAQPGVLQSFHTLESMLERVRDMNKAMQKFAFIGQHSDLVRMVELSLRVHKRAMARKPCHFARMDDLFAAVEARLDNATLPVTRGEFLHQITALNLFLYLKEYYVKLRVLYDPNAPMVEPAPNRLASLS</sequence>
<gene>
    <name evidence="7" type="ORF">J2S03_002698</name>
</gene>
<keyword evidence="8" id="KW-1185">Reference proteome</keyword>
<name>A0ABT9XMB1_9BACL</name>
<dbReference type="RefSeq" id="WP_274456205.1">
    <property type="nucleotide sequence ID" value="NZ_CP067097.1"/>
</dbReference>
<dbReference type="Proteomes" id="UP001232973">
    <property type="component" value="Unassembled WGS sequence"/>
</dbReference>
<dbReference type="EMBL" id="JAUSTP010000025">
    <property type="protein sequence ID" value="MDQ0190831.1"/>
    <property type="molecule type" value="Genomic_DNA"/>
</dbReference>
<proteinExistence type="predicted"/>
<evidence type="ECO:0000256" key="6">
    <source>
        <dbReference type="SAM" id="Phobius"/>
    </source>
</evidence>
<dbReference type="InterPro" id="IPR052984">
    <property type="entry name" value="UPF0421"/>
</dbReference>
<reference evidence="7 8" key="1">
    <citation type="submission" date="2023-07" db="EMBL/GenBank/DDBJ databases">
        <title>Genomic Encyclopedia of Type Strains, Phase IV (KMG-IV): sequencing the most valuable type-strain genomes for metagenomic binning, comparative biology and taxonomic classification.</title>
        <authorList>
            <person name="Goeker M."/>
        </authorList>
    </citation>
    <scope>NUCLEOTIDE SEQUENCE [LARGE SCALE GENOMIC DNA]</scope>
    <source>
        <strain evidence="7 8">DSM 4006</strain>
    </source>
</reference>
<keyword evidence="4 6" id="KW-1133">Transmembrane helix</keyword>
<evidence type="ECO:0000313" key="7">
    <source>
        <dbReference type="EMBL" id="MDQ0190831.1"/>
    </source>
</evidence>
<feature type="transmembrane region" description="Helical" evidence="6">
    <location>
        <begin position="116"/>
        <end position="135"/>
    </location>
</feature>
<keyword evidence="5 6" id="KW-0472">Membrane</keyword>
<evidence type="ECO:0000256" key="1">
    <source>
        <dbReference type="ARBA" id="ARBA00004651"/>
    </source>
</evidence>
<evidence type="ECO:0000256" key="5">
    <source>
        <dbReference type="ARBA" id="ARBA00023136"/>
    </source>
</evidence>
<comment type="caution">
    <text evidence="7">The sequence shown here is derived from an EMBL/GenBank/DDBJ whole genome shotgun (WGS) entry which is preliminary data.</text>
</comment>
<comment type="subcellular location">
    <subcellularLocation>
        <location evidence="1">Cell membrane</location>
        <topology evidence="1">Multi-pass membrane protein</topology>
    </subcellularLocation>
</comment>
<dbReference type="PANTHER" id="PTHR40064:SF1">
    <property type="entry name" value="MEMBRANE PROTEIN"/>
    <property type="match status" value="1"/>
</dbReference>
<keyword evidence="2" id="KW-1003">Cell membrane</keyword>
<protein>
    <submittedName>
        <fullName evidence="7">Uncharacterized membrane protein YgaE (UPF0421/DUF939 family)</fullName>
    </submittedName>
</protein>
<accession>A0ABT9XMB1</accession>
<dbReference type="InterPro" id="IPR010343">
    <property type="entry name" value="ArAE_1"/>
</dbReference>
<organism evidence="7 8">
    <name type="scientific">Alicyclobacillus cycloheptanicus</name>
    <dbReference type="NCBI Taxonomy" id="1457"/>
    <lineage>
        <taxon>Bacteria</taxon>
        <taxon>Bacillati</taxon>
        <taxon>Bacillota</taxon>
        <taxon>Bacilli</taxon>
        <taxon>Bacillales</taxon>
        <taxon>Alicyclobacillaceae</taxon>
        <taxon>Alicyclobacillus</taxon>
    </lineage>
</organism>
<feature type="transmembrane region" description="Helical" evidence="6">
    <location>
        <begin position="141"/>
        <end position="159"/>
    </location>
</feature>
<evidence type="ECO:0000256" key="2">
    <source>
        <dbReference type="ARBA" id="ARBA00022475"/>
    </source>
</evidence>